<evidence type="ECO:0000313" key="13">
    <source>
        <dbReference type="Proteomes" id="UP000297245"/>
    </source>
</evidence>
<evidence type="ECO:0000256" key="5">
    <source>
        <dbReference type="ARBA" id="ARBA00022723"/>
    </source>
</evidence>
<sequence>MSNSLSIFSNILSKYAATLSSGKWWLVILELVAGCSLALLVTRLASRQNSKLPLPPGPPKEPILGHLRLMPSENQADVFHAWAKVYGAVIGLHFLGRNVIVLDSFEAAHDLLEDRSFIYSCRPRFVIYELMGFVPVLTFLQYHTAEFLKHRKMFQTFLGKHESAEYIPYQAEYAKILARNLMEKPEKYLWYLEKFTTSVIVRITSGYQIVEDDDTYIKIAQDVSKGIGNSGSPGNTPVDYFPWLRHLPSWFPGTFYAFYARSIYEKIRRVCDVPVEYVRKQMADGIAQPSFVYHHLDALNAEVEAIEDPEKKKTLYEEELVHIAGAAGTMYAAGGETSYATLQTFVLAMMLHPEIQNKAQAEIDHVLSNTGGDLRRFPEIEDRENLPFVECILQETFRWHPVLPLGVPHRSIKSDVYNGMFIPEGSIIFPNVRGMSLNEHIYSNPYKFNPMRFMSKENGGKGEPYFPAQWGFGRRICPGRYLAETGLWLAIATILATLSIQKAKDENGKEIEPKIEFTDGLVSQPCPFKCNITPRSKSAATLLVLHV</sequence>
<gene>
    <name evidence="12" type="ORF">K435DRAFT_764300</name>
</gene>
<dbReference type="GO" id="GO:0005506">
    <property type="term" value="F:iron ion binding"/>
    <property type="evidence" value="ECO:0007669"/>
    <property type="project" value="InterPro"/>
</dbReference>
<feature type="transmembrane region" description="Helical" evidence="11">
    <location>
        <begin position="125"/>
        <end position="143"/>
    </location>
</feature>
<dbReference type="PROSITE" id="PS00086">
    <property type="entry name" value="CYTOCHROME_P450"/>
    <property type="match status" value="1"/>
</dbReference>
<dbReference type="PANTHER" id="PTHR46300:SF5">
    <property type="entry name" value="CYTOCHROME P450"/>
    <property type="match status" value="1"/>
</dbReference>
<evidence type="ECO:0000256" key="8">
    <source>
        <dbReference type="ARBA" id="ARBA00023033"/>
    </source>
</evidence>
<protein>
    <submittedName>
        <fullName evidence="12">Cytochrome P450</fullName>
    </submittedName>
</protein>
<organism evidence="12 13">
    <name type="scientific">Dendrothele bispora (strain CBS 962.96)</name>
    <dbReference type="NCBI Taxonomy" id="1314807"/>
    <lineage>
        <taxon>Eukaryota</taxon>
        <taxon>Fungi</taxon>
        <taxon>Dikarya</taxon>
        <taxon>Basidiomycota</taxon>
        <taxon>Agaricomycotina</taxon>
        <taxon>Agaricomycetes</taxon>
        <taxon>Agaricomycetidae</taxon>
        <taxon>Agaricales</taxon>
        <taxon>Agaricales incertae sedis</taxon>
        <taxon>Dendrothele</taxon>
    </lineage>
</organism>
<dbReference type="InterPro" id="IPR050364">
    <property type="entry name" value="Cytochrome_P450_fung"/>
</dbReference>
<dbReference type="GO" id="GO:0020037">
    <property type="term" value="F:heme binding"/>
    <property type="evidence" value="ECO:0007669"/>
    <property type="project" value="InterPro"/>
</dbReference>
<dbReference type="Proteomes" id="UP000297245">
    <property type="component" value="Unassembled WGS sequence"/>
</dbReference>
<dbReference type="CDD" id="cd11065">
    <property type="entry name" value="CYP64-like"/>
    <property type="match status" value="1"/>
</dbReference>
<keyword evidence="4 9" id="KW-0349">Heme</keyword>
<dbReference type="InterPro" id="IPR036396">
    <property type="entry name" value="Cyt_P450_sf"/>
</dbReference>
<dbReference type="Gene3D" id="1.10.630.10">
    <property type="entry name" value="Cytochrome P450"/>
    <property type="match status" value="1"/>
</dbReference>
<dbReference type="GO" id="GO:0004497">
    <property type="term" value="F:monooxygenase activity"/>
    <property type="evidence" value="ECO:0007669"/>
    <property type="project" value="UniProtKB-KW"/>
</dbReference>
<dbReference type="PANTHER" id="PTHR46300">
    <property type="entry name" value="P450, PUTATIVE (EUROFUNG)-RELATED-RELATED"/>
    <property type="match status" value="1"/>
</dbReference>
<evidence type="ECO:0000256" key="6">
    <source>
        <dbReference type="ARBA" id="ARBA00023002"/>
    </source>
</evidence>
<keyword evidence="11" id="KW-0812">Transmembrane</keyword>
<dbReference type="GO" id="GO:0016705">
    <property type="term" value="F:oxidoreductase activity, acting on paired donors, with incorporation or reduction of molecular oxygen"/>
    <property type="evidence" value="ECO:0007669"/>
    <property type="project" value="InterPro"/>
</dbReference>
<evidence type="ECO:0000256" key="11">
    <source>
        <dbReference type="SAM" id="Phobius"/>
    </source>
</evidence>
<accession>A0A4S8L9P1</accession>
<dbReference type="SUPFAM" id="SSF48264">
    <property type="entry name" value="Cytochrome P450"/>
    <property type="match status" value="1"/>
</dbReference>
<comment type="similarity">
    <text evidence="3 10">Belongs to the cytochrome P450 family.</text>
</comment>
<keyword evidence="7 9" id="KW-0408">Iron</keyword>
<feature type="binding site" description="axial binding residue" evidence="9">
    <location>
        <position position="477"/>
    </location>
    <ligand>
        <name>heme</name>
        <dbReference type="ChEBI" id="CHEBI:30413"/>
    </ligand>
    <ligandPart>
        <name>Fe</name>
        <dbReference type="ChEBI" id="CHEBI:18248"/>
    </ligandPart>
</feature>
<evidence type="ECO:0000313" key="12">
    <source>
        <dbReference type="EMBL" id="THU85429.1"/>
    </source>
</evidence>
<dbReference type="EMBL" id="ML179547">
    <property type="protein sequence ID" value="THU85429.1"/>
    <property type="molecule type" value="Genomic_DNA"/>
</dbReference>
<comment type="pathway">
    <text evidence="2">Secondary metabolite biosynthesis.</text>
</comment>
<dbReference type="PRINTS" id="PR00463">
    <property type="entry name" value="EP450I"/>
</dbReference>
<keyword evidence="13" id="KW-1185">Reference proteome</keyword>
<evidence type="ECO:0000256" key="9">
    <source>
        <dbReference type="PIRSR" id="PIRSR602401-1"/>
    </source>
</evidence>
<dbReference type="InterPro" id="IPR001128">
    <property type="entry name" value="Cyt_P450"/>
</dbReference>
<name>A0A4S8L9P1_DENBC</name>
<dbReference type="InterPro" id="IPR017972">
    <property type="entry name" value="Cyt_P450_CS"/>
</dbReference>
<keyword evidence="5 9" id="KW-0479">Metal-binding</keyword>
<dbReference type="AlphaFoldDB" id="A0A4S8L9P1"/>
<evidence type="ECO:0000256" key="7">
    <source>
        <dbReference type="ARBA" id="ARBA00023004"/>
    </source>
</evidence>
<evidence type="ECO:0000256" key="1">
    <source>
        <dbReference type="ARBA" id="ARBA00001971"/>
    </source>
</evidence>
<evidence type="ECO:0000256" key="2">
    <source>
        <dbReference type="ARBA" id="ARBA00005179"/>
    </source>
</evidence>
<dbReference type="OrthoDB" id="2789670at2759"/>
<proteinExistence type="inferred from homology"/>
<dbReference type="Pfam" id="PF00067">
    <property type="entry name" value="p450"/>
    <property type="match status" value="1"/>
</dbReference>
<keyword evidence="11" id="KW-0472">Membrane</keyword>
<dbReference type="InterPro" id="IPR002401">
    <property type="entry name" value="Cyt_P450_E_grp-I"/>
</dbReference>
<keyword evidence="6 10" id="KW-0560">Oxidoreductase</keyword>
<evidence type="ECO:0000256" key="3">
    <source>
        <dbReference type="ARBA" id="ARBA00010617"/>
    </source>
</evidence>
<evidence type="ECO:0000256" key="10">
    <source>
        <dbReference type="RuleBase" id="RU000461"/>
    </source>
</evidence>
<keyword evidence="11" id="KW-1133">Transmembrane helix</keyword>
<evidence type="ECO:0000256" key="4">
    <source>
        <dbReference type="ARBA" id="ARBA00022617"/>
    </source>
</evidence>
<feature type="transmembrane region" description="Helical" evidence="11">
    <location>
        <begin position="24"/>
        <end position="45"/>
    </location>
</feature>
<comment type="cofactor">
    <cofactor evidence="1 9">
        <name>heme</name>
        <dbReference type="ChEBI" id="CHEBI:30413"/>
    </cofactor>
</comment>
<keyword evidence="8 10" id="KW-0503">Monooxygenase</keyword>
<reference evidence="12 13" key="1">
    <citation type="journal article" date="2019" name="Nat. Ecol. Evol.">
        <title>Megaphylogeny resolves global patterns of mushroom evolution.</title>
        <authorList>
            <person name="Varga T."/>
            <person name="Krizsan K."/>
            <person name="Foldi C."/>
            <person name="Dima B."/>
            <person name="Sanchez-Garcia M."/>
            <person name="Sanchez-Ramirez S."/>
            <person name="Szollosi G.J."/>
            <person name="Szarkandi J.G."/>
            <person name="Papp V."/>
            <person name="Albert L."/>
            <person name="Andreopoulos W."/>
            <person name="Angelini C."/>
            <person name="Antonin V."/>
            <person name="Barry K.W."/>
            <person name="Bougher N.L."/>
            <person name="Buchanan P."/>
            <person name="Buyck B."/>
            <person name="Bense V."/>
            <person name="Catcheside P."/>
            <person name="Chovatia M."/>
            <person name="Cooper J."/>
            <person name="Damon W."/>
            <person name="Desjardin D."/>
            <person name="Finy P."/>
            <person name="Geml J."/>
            <person name="Haridas S."/>
            <person name="Hughes K."/>
            <person name="Justo A."/>
            <person name="Karasinski D."/>
            <person name="Kautmanova I."/>
            <person name="Kiss B."/>
            <person name="Kocsube S."/>
            <person name="Kotiranta H."/>
            <person name="LaButti K.M."/>
            <person name="Lechner B.E."/>
            <person name="Liimatainen K."/>
            <person name="Lipzen A."/>
            <person name="Lukacs Z."/>
            <person name="Mihaltcheva S."/>
            <person name="Morgado L.N."/>
            <person name="Niskanen T."/>
            <person name="Noordeloos M.E."/>
            <person name="Ohm R.A."/>
            <person name="Ortiz-Santana B."/>
            <person name="Ovrebo C."/>
            <person name="Racz N."/>
            <person name="Riley R."/>
            <person name="Savchenko A."/>
            <person name="Shiryaev A."/>
            <person name="Soop K."/>
            <person name="Spirin V."/>
            <person name="Szebenyi C."/>
            <person name="Tomsovsky M."/>
            <person name="Tulloss R.E."/>
            <person name="Uehling J."/>
            <person name="Grigoriev I.V."/>
            <person name="Vagvolgyi C."/>
            <person name="Papp T."/>
            <person name="Martin F.M."/>
            <person name="Miettinen O."/>
            <person name="Hibbett D.S."/>
            <person name="Nagy L.G."/>
        </authorList>
    </citation>
    <scope>NUCLEOTIDE SEQUENCE [LARGE SCALE GENOMIC DNA]</scope>
    <source>
        <strain evidence="12 13">CBS 962.96</strain>
    </source>
</reference>